<evidence type="ECO:0000256" key="1">
    <source>
        <dbReference type="ARBA" id="ARBA00006847"/>
    </source>
</evidence>
<dbReference type="OrthoDB" id="9810236at2"/>
<keyword evidence="12" id="KW-0255">Endonuclease</keyword>
<evidence type="ECO:0000256" key="5">
    <source>
        <dbReference type="ARBA" id="ARBA00022741"/>
    </source>
</evidence>
<dbReference type="InterPro" id="IPR006474">
    <property type="entry name" value="Helicase_Cas3_CRISPR-ass_core"/>
</dbReference>
<dbReference type="AlphaFoldDB" id="A0A1H4DZU3"/>
<dbReference type="InterPro" id="IPR050547">
    <property type="entry name" value="DEAD_box_RNA_helicases"/>
</dbReference>
<dbReference type="EMBL" id="FNQP01000013">
    <property type="protein sequence ID" value="SEA78315.1"/>
    <property type="molecule type" value="Genomic_DNA"/>
</dbReference>
<proteinExistence type="inferred from homology"/>
<dbReference type="Gene3D" id="1.10.3210.30">
    <property type="match status" value="1"/>
</dbReference>
<feature type="domain" description="Helicase ATP-binding" evidence="10">
    <location>
        <begin position="290"/>
        <end position="500"/>
    </location>
</feature>
<protein>
    <submittedName>
        <fullName evidence="12">CRISPR-associated endonuclease/helicase Cas3</fullName>
    </submittedName>
</protein>
<dbReference type="GO" id="GO:0016787">
    <property type="term" value="F:hydrolase activity"/>
    <property type="evidence" value="ECO:0007669"/>
    <property type="project" value="UniProtKB-KW"/>
</dbReference>
<dbReference type="PROSITE" id="PS51192">
    <property type="entry name" value="HELICASE_ATP_BIND_1"/>
    <property type="match status" value="1"/>
</dbReference>
<evidence type="ECO:0000256" key="3">
    <source>
        <dbReference type="ARBA" id="ARBA00022722"/>
    </source>
</evidence>
<dbReference type="RefSeq" id="WP_093069000.1">
    <property type="nucleotide sequence ID" value="NZ_FNQP01000013.1"/>
</dbReference>
<dbReference type="CDD" id="cd09641">
    <property type="entry name" value="Cas3''_I"/>
    <property type="match status" value="1"/>
</dbReference>
<evidence type="ECO:0000256" key="9">
    <source>
        <dbReference type="ARBA" id="ARBA00023118"/>
    </source>
</evidence>
<comment type="similarity">
    <text evidence="1">In the N-terminal section; belongs to the CRISPR-associated nuclease Cas3-HD family.</text>
</comment>
<keyword evidence="5" id="KW-0547">Nucleotide-binding</keyword>
<evidence type="ECO:0000259" key="10">
    <source>
        <dbReference type="PROSITE" id="PS51192"/>
    </source>
</evidence>
<dbReference type="Gene3D" id="3.40.50.300">
    <property type="entry name" value="P-loop containing nucleotide triphosphate hydrolases"/>
    <property type="match status" value="2"/>
</dbReference>
<organism evidence="12 13">
    <name type="scientific">Thiothrix caldifontis</name>
    <dbReference type="NCBI Taxonomy" id="525918"/>
    <lineage>
        <taxon>Bacteria</taxon>
        <taxon>Pseudomonadati</taxon>
        <taxon>Pseudomonadota</taxon>
        <taxon>Gammaproteobacteria</taxon>
        <taxon>Thiotrichales</taxon>
        <taxon>Thiotrichaceae</taxon>
        <taxon>Thiothrix</taxon>
    </lineage>
</organism>
<keyword evidence="6" id="KW-0378">Hydrolase</keyword>
<keyword evidence="4" id="KW-0479">Metal-binding</keyword>
<dbReference type="Pfam" id="PF18019">
    <property type="entry name" value="Cas3_HD"/>
    <property type="match status" value="1"/>
</dbReference>
<dbReference type="GO" id="GO:0005524">
    <property type="term" value="F:ATP binding"/>
    <property type="evidence" value="ECO:0007669"/>
    <property type="project" value="UniProtKB-KW"/>
</dbReference>
<keyword evidence="3" id="KW-0540">Nuclease</keyword>
<evidence type="ECO:0000256" key="8">
    <source>
        <dbReference type="ARBA" id="ARBA00022840"/>
    </source>
</evidence>
<evidence type="ECO:0000256" key="4">
    <source>
        <dbReference type="ARBA" id="ARBA00022723"/>
    </source>
</evidence>
<evidence type="ECO:0000256" key="7">
    <source>
        <dbReference type="ARBA" id="ARBA00022806"/>
    </source>
</evidence>
<evidence type="ECO:0000313" key="13">
    <source>
        <dbReference type="Proteomes" id="UP000199397"/>
    </source>
</evidence>
<dbReference type="InterPro" id="IPR038257">
    <property type="entry name" value="CRISPR-assoc_Cas3_HD_sf"/>
</dbReference>
<dbReference type="NCBIfam" id="TIGR01587">
    <property type="entry name" value="cas3_core"/>
    <property type="match status" value="1"/>
</dbReference>
<dbReference type="Pfam" id="PF00270">
    <property type="entry name" value="DEAD"/>
    <property type="match status" value="1"/>
</dbReference>
<gene>
    <name evidence="12" type="ORF">SAMN05660964_02434</name>
</gene>
<dbReference type="GO" id="GO:0004519">
    <property type="term" value="F:endonuclease activity"/>
    <property type="evidence" value="ECO:0007669"/>
    <property type="project" value="UniProtKB-KW"/>
</dbReference>
<dbReference type="STRING" id="525918.SAMN05660964_02434"/>
<name>A0A1H4DZU3_9GAMM</name>
<evidence type="ECO:0000256" key="6">
    <source>
        <dbReference type="ARBA" id="ARBA00022801"/>
    </source>
</evidence>
<dbReference type="SUPFAM" id="SSF52540">
    <property type="entry name" value="P-loop containing nucleoside triphosphate hydrolases"/>
    <property type="match status" value="1"/>
</dbReference>
<reference evidence="12 13" key="1">
    <citation type="submission" date="2016-10" db="EMBL/GenBank/DDBJ databases">
        <authorList>
            <person name="de Groot N.N."/>
        </authorList>
    </citation>
    <scope>NUCLEOTIDE SEQUENCE [LARGE SCALE GENOMIC DNA]</scope>
    <source>
        <strain evidence="12 13">DSM 21228</strain>
    </source>
</reference>
<dbReference type="PANTHER" id="PTHR47963">
    <property type="entry name" value="DEAD-BOX ATP-DEPENDENT RNA HELICASE 47, MITOCHONDRIAL"/>
    <property type="match status" value="1"/>
</dbReference>
<dbReference type="InterPro" id="IPR014001">
    <property type="entry name" value="Helicase_ATP-bd"/>
</dbReference>
<comment type="similarity">
    <text evidence="2">In the central section; belongs to the CRISPR-associated helicase Cas3 family.</text>
</comment>
<keyword evidence="9" id="KW-0051">Antiviral defense</keyword>
<sequence>MGAGLPYFKYWGKAKPGQDEAGAQWHLLPYHSLDVAAVGQVLLQQHAFLRKRLAVLMQLSEADAVQWCVFLLGIHDLGKFAESFQQLRPDLRQQFWPDTIIKKKNYSVRHDSLGEMLWQRFLKDEWLEQSPDCEDFLEDAIKYWLQPVFGHHGWPPDKHEPLKNHFTDFDQAAALAYFNDWRQLVSPDIECVVNAGADSDWVKQQARVSWILAGLAVLCDWLGSNHALFTYHDERMDLPRYWQNVALPAAETAIRAAGLLPKPRVEHQNLQSLFPFIQDQTPLQAYCSTIPISAEPQLFILEDVTGAGKTEAALMLAQRLMEAGQAEGIYVGLPTMATANAMYERMTDAYLRFYAEGSQPSLILSHSARHLSEKFQESLLAAQRAEQNYADEENITAQCNRWLADNRKKALLADVGIGTIDQALLGVMPARHQSLRLLGLLNKVLILDEVHAYDAYTNQLLKTLVEFHAALGGSIILLSATLTQYQRETLIAAFYGKKYAAKPYTGKTDYPLLTQVAKDLPLLEQPLQTRESVRRAVQVQFCHDEKAVLQTIQQAVALGKSVCWIRNTVSDARDAWQQLAGYDWIDSGKLHLFHSRYALHDRLTIERQVLDYFGKQSTPEQRQGRVLIATQVVEQSLDLDFDVMISDLAPIDLLIQRAGRLQRHSRDALGKPLAHGQLDQRGTPTLTVFSPALTDEPQQDWYKQLFPKAHFVYPHTLVLWRTSQILARMQGWTMPEDARQLLEFVYDEADEGIPEALAGSTQKALGETHAKKDMGDALALKLALGYTVNSRAWDEEVKLATRLGDDTHTVYLACWQDGLLRPWVSDDRYCWDLSSVRVSSKQLEKVAVIKDVALVAALERLRETEKLFDQYSVIVPLTHEASGESWVGSAIDSSGRGVIVHYNEEIGLWLG</sequence>
<dbReference type="NCBIfam" id="TIGR01596">
    <property type="entry name" value="cas3_HD"/>
    <property type="match status" value="1"/>
</dbReference>
<dbReference type="InterPro" id="IPR027417">
    <property type="entry name" value="P-loop_NTPase"/>
</dbReference>
<dbReference type="GO" id="GO:0003723">
    <property type="term" value="F:RNA binding"/>
    <property type="evidence" value="ECO:0007669"/>
    <property type="project" value="TreeGrafter"/>
</dbReference>
<keyword evidence="13" id="KW-1185">Reference proteome</keyword>
<dbReference type="InterPro" id="IPR054712">
    <property type="entry name" value="Cas3-like_dom"/>
</dbReference>
<keyword evidence="8" id="KW-0067">ATP-binding</keyword>
<evidence type="ECO:0000256" key="2">
    <source>
        <dbReference type="ARBA" id="ARBA00009046"/>
    </source>
</evidence>
<dbReference type="GO" id="GO:0003724">
    <property type="term" value="F:RNA helicase activity"/>
    <property type="evidence" value="ECO:0007669"/>
    <property type="project" value="TreeGrafter"/>
</dbReference>
<dbReference type="Pfam" id="PF22590">
    <property type="entry name" value="Cas3-like_C_2"/>
    <property type="match status" value="1"/>
</dbReference>
<evidence type="ECO:0000313" key="12">
    <source>
        <dbReference type="EMBL" id="SEA78315.1"/>
    </source>
</evidence>
<dbReference type="InterPro" id="IPR006483">
    <property type="entry name" value="CRISPR-assoc_Cas3_HD"/>
</dbReference>
<keyword evidence="7 12" id="KW-0347">Helicase</keyword>
<dbReference type="Proteomes" id="UP000199397">
    <property type="component" value="Unassembled WGS sequence"/>
</dbReference>
<dbReference type="InterPro" id="IPR011545">
    <property type="entry name" value="DEAD/DEAH_box_helicase_dom"/>
</dbReference>
<accession>A0A1H4DZU3</accession>
<dbReference type="PANTHER" id="PTHR47963:SF9">
    <property type="entry name" value="CRISPR-ASSOCIATED ENDONUCLEASE_HELICASE CAS3"/>
    <property type="match status" value="1"/>
</dbReference>
<feature type="domain" description="HD Cas3-type" evidence="11">
    <location>
        <begin position="21"/>
        <end position="222"/>
    </location>
</feature>
<dbReference type="PROSITE" id="PS51643">
    <property type="entry name" value="HD_CAS3"/>
    <property type="match status" value="1"/>
</dbReference>
<dbReference type="GO" id="GO:0046872">
    <property type="term" value="F:metal ion binding"/>
    <property type="evidence" value="ECO:0007669"/>
    <property type="project" value="UniProtKB-KW"/>
</dbReference>
<evidence type="ECO:0000259" key="11">
    <source>
        <dbReference type="PROSITE" id="PS51643"/>
    </source>
</evidence>
<dbReference type="GO" id="GO:0051607">
    <property type="term" value="P:defense response to virus"/>
    <property type="evidence" value="ECO:0007669"/>
    <property type="project" value="UniProtKB-KW"/>
</dbReference>